<evidence type="ECO:0000313" key="2">
    <source>
        <dbReference type="EMBL" id="KHE93719.1"/>
    </source>
</evidence>
<dbReference type="SFLD" id="SFLDS00014">
    <property type="entry name" value="RuBisCO"/>
    <property type="match status" value="1"/>
</dbReference>
<dbReference type="PATRIC" id="fig|237368.3.peg.565"/>
<dbReference type="AlphaFoldDB" id="A0A0B0EM88"/>
<dbReference type="GO" id="GO:0000287">
    <property type="term" value="F:magnesium ion binding"/>
    <property type="evidence" value="ECO:0007669"/>
    <property type="project" value="InterPro"/>
</dbReference>
<dbReference type="SUPFAM" id="SSF51649">
    <property type="entry name" value="RuBisCo, C-terminal domain"/>
    <property type="match status" value="1"/>
</dbReference>
<dbReference type="GO" id="GO:0043715">
    <property type="term" value="F:2,3-diketo-5-methylthiopentyl-1-phosphate enolase activity"/>
    <property type="evidence" value="ECO:0007669"/>
    <property type="project" value="UniProtKB-EC"/>
</dbReference>
<dbReference type="Proteomes" id="UP000030652">
    <property type="component" value="Unassembled WGS sequence"/>
</dbReference>
<dbReference type="SUPFAM" id="SSF51182">
    <property type="entry name" value="RmlC-like cupins"/>
    <property type="match status" value="1"/>
</dbReference>
<dbReference type="InterPro" id="IPR036376">
    <property type="entry name" value="RuBisCO_lsu_C_sf"/>
</dbReference>
<dbReference type="PANTHER" id="PTHR42704">
    <property type="entry name" value="RIBULOSE BISPHOSPHATE CARBOXYLASE"/>
    <property type="match status" value="1"/>
</dbReference>
<feature type="domain" description="Ribulose bisphosphate carboxylase large subunit C-terminal" evidence="1">
    <location>
        <begin position="124"/>
        <end position="362"/>
    </location>
</feature>
<dbReference type="GO" id="GO:0016984">
    <property type="term" value="F:ribulose-bisphosphate carboxylase activity"/>
    <property type="evidence" value="ECO:0007669"/>
    <property type="project" value="InterPro"/>
</dbReference>
<dbReference type="GO" id="GO:0015977">
    <property type="term" value="P:carbon fixation"/>
    <property type="evidence" value="ECO:0007669"/>
    <property type="project" value="InterPro"/>
</dbReference>
<dbReference type="SFLD" id="SFLDG00301">
    <property type="entry name" value="RuBisCO-like_proteins"/>
    <property type="match status" value="1"/>
</dbReference>
<organism evidence="2 3">
    <name type="scientific">Candidatus Scalindua brodae</name>
    <dbReference type="NCBI Taxonomy" id="237368"/>
    <lineage>
        <taxon>Bacteria</taxon>
        <taxon>Pseudomonadati</taxon>
        <taxon>Planctomycetota</taxon>
        <taxon>Candidatus Brocadiia</taxon>
        <taxon>Candidatus Brocadiales</taxon>
        <taxon>Candidatus Scalinduaceae</taxon>
        <taxon>Candidatus Scalindua</taxon>
    </lineage>
</organism>
<comment type="caution">
    <text evidence="2">The sequence shown here is derived from an EMBL/GenBank/DDBJ whole genome shotgun (WGS) entry which is preliminary data.</text>
</comment>
<dbReference type="SUPFAM" id="SSF54966">
    <property type="entry name" value="RuBisCO, large subunit, small (N-terminal) domain"/>
    <property type="match status" value="1"/>
</dbReference>
<dbReference type="InterPro" id="IPR000685">
    <property type="entry name" value="RuBisCO_lsu_C"/>
</dbReference>
<protein>
    <submittedName>
        <fullName evidence="2">2,3-diketo-5-methylthiopentyl-1-phosphate enolase</fullName>
        <ecNumber evidence="2">5.3.2.5</ecNumber>
    </submittedName>
</protein>
<evidence type="ECO:0000259" key="1">
    <source>
        <dbReference type="Pfam" id="PF00016"/>
    </source>
</evidence>
<reference evidence="2 3" key="1">
    <citation type="submission" date="2014-10" db="EMBL/GenBank/DDBJ databases">
        <title>Draft genome of anammox bacterium scalindua brodae, obtained using differential coverage binning of sequence data from two enrichment reactors.</title>
        <authorList>
            <person name="Speth D.R."/>
            <person name="Russ L."/>
            <person name="Kartal B."/>
            <person name="Op den Camp H.J."/>
            <person name="Dutilh B.E."/>
            <person name="Jetten M.S."/>
        </authorList>
    </citation>
    <scope>NUCLEOTIDE SEQUENCE [LARGE SCALE GENOMIC DNA]</scope>
    <source>
        <strain evidence="2">RU1</strain>
    </source>
</reference>
<dbReference type="PANTHER" id="PTHR42704:SF17">
    <property type="entry name" value="RIBULOSE BISPHOSPHATE CARBOXYLASE LARGE CHAIN"/>
    <property type="match status" value="1"/>
</dbReference>
<dbReference type="InterPro" id="IPR033966">
    <property type="entry name" value="RuBisCO"/>
</dbReference>
<dbReference type="CDD" id="cd08210">
    <property type="entry name" value="RLP_RrRLP"/>
    <property type="match status" value="1"/>
</dbReference>
<keyword evidence="2" id="KW-0413">Isomerase</keyword>
<dbReference type="EMBL" id="JRYO01000039">
    <property type="protein sequence ID" value="KHE93719.1"/>
    <property type="molecule type" value="Genomic_DNA"/>
</dbReference>
<sequence>MEYPDIKNERFTVKYIITINDKRSIEEHASDITLEQTVEVPEDCIPERHFEDGIIGIVENIQPDGEIPDQYIVSISYLTDITELSIPQFFNVLFGNISLKNNIKISDITFAESFFSVFNGPNYGIDGIRKLLGVYGRALACSALKPMGLTIKELSKMAGLLAKGGIDLIKDDHGISNQKFHPFKERVCRCQEAVEKVNTGRERKTLYFPMVSGRFEDIEEQVQHVLREGIKGILIAPMLVGPDTVRYIAGKYNLIIMAHPALTGTHFHDPNHGIAPSVFLGTLFRMLGADISVFPHAGGRFHFTEEDCLAISNSLRGSNGSWKSSLPCPAGGIHMDRISEINEMYGVDTVYLVGGSLMQHSTDISHSTEVFMEKIKSLYNEKLCTPEEPIRSSCEIPSGPEQIIHQPIMRCEEFKWSGRFIEEYKTDNDFDFRGISRQELIGKSGEKTSFDLRYFEIEPEGYSSLEQHVHEHVIIGVRGNGVLIKEDSSFNISVHDIAYVSPLEKHQLRNKGKEPFGFFCIVDHKRDKPIVMKQCNAFL</sequence>
<dbReference type="EC" id="5.3.2.5" evidence="2"/>
<dbReference type="InterPro" id="IPR014710">
    <property type="entry name" value="RmlC-like_jellyroll"/>
</dbReference>
<gene>
    <name evidence="2" type="primary">mtnW</name>
    <name evidence="2" type="ORF">SCABRO_00520</name>
</gene>
<dbReference type="eggNOG" id="COG1917">
    <property type="taxonomic scope" value="Bacteria"/>
</dbReference>
<accession>A0A0B0EM88</accession>
<dbReference type="InterPro" id="IPR011051">
    <property type="entry name" value="RmlC_Cupin_sf"/>
</dbReference>
<dbReference type="eggNOG" id="COG1850">
    <property type="taxonomic scope" value="Bacteria"/>
</dbReference>
<proteinExistence type="predicted"/>
<dbReference type="Gene3D" id="3.30.70.150">
    <property type="entry name" value="RuBisCO large subunit, N-terminal domain"/>
    <property type="match status" value="1"/>
</dbReference>
<dbReference type="Gene3D" id="2.60.120.10">
    <property type="entry name" value="Jelly Rolls"/>
    <property type="match status" value="1"/>
</dbReference>
<dbReference type="Gene3D" id="3.20.20.110">
    <property type="entry name" value="Ribulose bisphosphate carboxylase, large subunit, C-terminal domain"/>
    <property type="match status" value="1"/>
</dbReference>
<evidence type="ECO:0000313" key="3">
    <source>
        <dbReference type="Proteomes" id="UP000030652"/>
    </source>
</evidence>
<dbReference type="CDD" id="cd02222">
    <property type="entry name" value="cupin_TM1459-like"/>
    <property type="match status" value="1"/>
</dbReference>
<dbReference type="Pfam" id="PF00016">
    <property type="entry name" value="RuBisCO_large"/>
    <property type="match status" value="1"/>
</dbReference>
<dbReference type="InterPro" id="IPR036422">
    <property type="entry name" value="RuBisCO_lsu_N_sf"/>
</dbReference>
<name>A0A0B0EM88_9BACT</name>